<dbReference type="OrthoDB" id="7403919at2"/>
<proteinExistence type="predicted"/>
<protein>
    <submittedName>
        <fullName evidence="1">Ribonuclease</fullName>
    </submittedName>
</protein>
<keyword evidence="2" id="KW-1185">Reference proteome</keyword>
<dbReference type="KEGG" id="cna:AB433_03200"/>
<dbReference type="Proteomes" id="UP000035287">
    <property type="component" value="Chromosome"/>
</dbReference>
<accession>A0A0G3XF22</accession>
<dbReference type="STRING" id="1348774.AB433_03200"/>
<dbReference type="EMBL" id="CP011770">
    <property type="protein sequence ID" value="AKM09199.1"/>
    <property type="molecule type" value="Genomic_DNA"/>
</dbReference>
<sequence>MADWLIEDGIGETRAIRIEGDRIVAAKIAWPGELVAGAVVSAKLASRRSGSARGTARLDDGTEVLVDRLPRDASEGADITLEVTRAAIGEGHRTKRAQARPTSATPSPAPKLAQQLAAAGHSVRTAHRFPVDGWDEICEEAQAGTIDFAGGSLLFSPTPAMTLIDIDGTLRPRALALAAVPAIAEALPRLDIGGSIGIDFPTLNEKADRRAVDTALAEALYRLPHERTAMNGFGFVQIVTRLTGPSIVHRFARDSLGAAARQLLRRAESVGGAGPILMTCHPLVEARISPEWRAELSRRTGREIRVEADPTLDPSGGFAQAVSA</sequence>
<evidence type="ECO:0000313" key="1">
    <source>
        <dbReference type="EMBL" id="AKM09199.1"/>
    </source>
</evidence>
<reference evidence="1 2" key="1">
    <citation type="submission" date="2015-06" db="EMBL/GenBank/DDBJ databases">
        <authorList>
            <person name="Zeng Y."/>
            <person name="Huang Y."/>
        </authorList>
    </citation>
    <scope>NUCLEOTIDE SEQUENCE [LARGE SCALE GENOMIC DNA]</scope>
    <source>
        <strain evidence="1 2">PQ-2</strain>
    </source>
</reference>
<organism evidence="1 2">
    <name type="scientific">Croceicoccus naphthovorans</name>
    <dbReference type="NCBI Taxonomy" id="1348774"/>
    <lineage>
        <taxon>Bacteria</taxon>
        <taxon>Pseudomonadati</taxon>
        <taxon>Pseudomonadota</taxon>
        <taxon>Alphaproteobacteria</taxon>
        <taxon>Sphingomonadales</taxon>
        <taxon>Erythrobacteraceae</taxon>
        <taxon>Croceicoccus</taxon>
    </lineage>
</organism>
<dbReference type="PATRIC" id="fig|1348774.3.peg.670"/>
<dbReference type="RefSeq" id="WP_047819890.1">
    <property type="nucleotide sequence ID" value="NZ_CP011770.1"/>
</dbReference>
<dbReference type="AlphaFoldDB" id="A0A0G3XF22"/>
<name>A0A0G3XF22_9SPHN</name>
<gene>
    <name evidence="1" type="ORF">AB433_03200</name>
</gene>
<evidence type="ECO:0000313" key="2">
    <source>
        <dbReference type="Proteomes" id="UP000035287"/>
    </source>
</evidence>